<dbReference type="OrthoDB" id="6116224at2"/>
<organism evidence="5 6">
    <name type="scientific">Borborobacter arsenicus</name>
    <dbReference type="NCBI Taxonomy" id="1851146"/>
    <lineage>
        <taxon>Bacteria</taxon>
        <taxon>Pseudomonadati</taxon>
        <taxon>Pseudomonadota</taxon>
        <taxon>Alphaproteobacteria</taxon>
        <taxon>Hyphomicrobiales</taxon>
        <taxon>Phyllobacteriaceae</taxon>
        <taxon>Borborobacter</taxon>
    </lineage>
</organism>
<evidence type="ECO:0000256" key="1">
    <source>
        <dbReference type="ARBA" id="ARBA00006739"/>
    </source>
</evidence>
<dbReference type="RefSeq" id="WP_128626203.1">
    <property type="nucleotide sequence ID" value="NZ_RKST01000006.1"/>
</dbReference>
<accession>A0A432V885</accession>
<dbReference type="CDD" id="cd00761">
    <property type="entry name" value="Glyco_tranf_GTA_type"/>
    <property type="match status" value="1"/>
</dbReference>
<protein>
    <submittedName>
        <fullName evidence="5">Glycosyltransferase family 2 protein</fullName>
    </submittedName>
</protein>
<dbReference type="EMBL" id="RKST01000006">
    <property type="protein sequence ID" value="RUM98350.1"/>
    <property type="molecule type" value="Genomic_DNA"/>
</dbReference>
<evidence type="ECO:0000313" key="6">
    <source>
        <dbReference type="Proteomes" id="UP000281647"/>
    </source>
</evidence>
<dbReference type="InterPro" id="IPR029044">
    <property type="entry name" value="Nucleotide-diphossugar_trans"/>
</dbReference>
<dbReference type="PANTHER" id="PTHR43179">
    <property type="entry name" value="RHAMNOSYLTRANSFERASE WBBL"/>
    <property type="match status" value="1"/>
</dbReference>
<evidence type="ECO:0000256" key="2">
    <source>
        <dbReference type="ARBA" id="ARBA00022676"/>
    </source>
</evidence>
<comment type="similarity">
    <text evidence="1">Belongs to the glycosyltransferase 2 family.</text>
</comment>
<evidence type="ECO:0000313" key="5">
    <source>
        <dbReference type="EMBL" id="RUM98350.1"/>
    </source>
</evidence>
<gene>
    <name evidence="5" type="ORF">EET67_06835</name>
</gene>
<keyword evidence="6" id="KW-1185">Reference proteome</keyword>
<comment type="caution">
    <text evidence="5">The sequence shown here is derived from an EMBL/GenBank/DDBJ whole genome shotgun (WGS) entry which is preliminary data.</text>
</comment>
<dbReference type="Gene3D" id="3.90.550.10">
    <property type="entry name" value="Spore Coat Polysaccharide Biosynthesis Protein SpsA, Chain A"/>
    <property type="match status" value="1"/>
</dbReference>
<sequence>MIAPEDLPASLRIDVCICTYRRRELEDTLLSIGALDVPPNATVRVIVADNDTEPSARDLVYALAARLPFDVIYVHCPASNISIARNACLESASGDVIAFIDDDSTACPQWLVALSSAMSVTGADAVLGPVEAVYSANAPDWMRRGDFHSTRPVFVEGEIHTGYSGNVMLRRSSSRLRGRRFNLALGRTGGEDTEYFTQLYRAGGHIVFAPQAMVHEPVPENRARFSWLMQRRFRSGQTHGRLLGQTRHGAAGLGAIGVAVAKVAYCFALASVHVANAQKRNGFTLRGAMHIGVVGGLLGVREIRQYGEEPAGKRNVA</sequence>
<evidence type="ECO:0000256" key="3">
    <source>
        <dbReference type="ARBA" id="ARBA00022679"/>
    </source>
</evidence>
<evidence type="ECO:0000259" key="4">
    <source>
        <dbReference type="Pfam" id="PF00535"/>
    </source>
</evidence>
<dbReference type="GO" id="GO:0016757">
    <property type="term" value="F:glycosyltransferase activity"/>
    <property type="evidence" value="ECO:0007669"/>
    <property type="project" value="UniProtKB-KW"/>
</dbReference>
<dbReference type="Pfam" id="PF00535">
    <property type="entry name" value="Glycos_transf_2"/>
    <property type="match status" value="1"/>
</dbReference>
<dbReference type="AlphaFoldDB" id="A0A432V885"/>
<dbReference type="Proteomes" id="UP000281647">
    <property type="component" value="Unassembled WGS sequence"/>
</dbReference>
<proteinExistence type="inferred from homology"/>
<keyword evidence="2" id="KW-0328">Glycosyltransferase</keyword>
<dbReference type="InterPro" id="IPR001173">
    <property type="entry name" value="Glyco_trans_2-like"/>
</dbReference>
<feature type="domain" description="Glycosyltransferase 2-like" evidence="4">
    <location>
        <begin position="15"/>
        <end position="174"/>
    </location>
</feature>
<dbReference type="PANTHER" id="PTHR43179:SF12">
    <property type="entry name" value="GALACTOFURANOSYLTRANSFERASE GLFT2"/>
    <property type="match status" value="1"/>
</dbReference>
<keyword evidence="3 5" id="KW-0808">Transferase</keyword>
<dbReference type="SUPFAM" id="SSF53448">
    <property type="entry name" value="Nucleotide-diphospho-sugar transferases"/>
    <property type="match status" value="1"/>
</dbReference>
<name>A0A432V885_9HYPH</name>
<reference evidence="5 6" key="1">
    <citation type="submission" date="2018-11" db="EMBL/GenBank/DDBJ databases">
        <title>Pseudaminobacter arsenicus sp. nov., an arsenic-resistant bacterium isolated from arsenic-rich aquifers.</title>
        <authorList>
            <person name="Mu Y."/>
        </authorList>
    </citation>
    <scope>NUCLEOTIDE SEQUENCE [LARGE SCALE GENOMIC DNA]</scope>
    <source>
        <strain evidence="5 6">CB3</strain>
    </source>
</reference>